<reference evidence="5" key="1">
    <citation type="submission" date="2021-04" db="EMBL/GenBank/DDBJ databases">
        <authorList>
            <person name="Rodrigo-Torres L."/>
            <person name="Arahal R. D."/>
            <person name="Lucena T."/>
        </authorList>
    </citation>
    <scope>NUCLEOTIDE SEQUENCE</scope>
    <source>
        <strain evidence="5">CECT 9275</strain>
    </source>
</reference>
<dbReference type="Gene3D" id="3.20.20.140">
    <property type="entry name" value="Metal-dependent hydrolases"/>
    <property type="match status" value="1"/>
</dbReference>
<dbReference type="AlphaFoldDB" id="A0A916NMP8"/>
<dbReference type="PANTHER" id="PTHR39181:SF1">
    <property type="entry name" value="TYROSINE-PROTEIN PHOSPHATASE YWQE"/>
    <property type="match status" value="1"/>
</dbReference>
<evidence type="ECO:0000256" key="3">
    <source>
        <dbReference type="ARBA" id="ARBA00022801"/>
    </source>
</evidence>
<sequence length="231" mass="26788">MLSAVGTDLHIHLLPGIDDGSASVQESMEILTRHYASGIRRIIATPHIRSDFFLNSRQTILPAFEKIRAEANIRYPDLSLGYAAEYFADDYFVMLLETDDLLPLFDEYVLVETSMRTEQPYFRDILRLMIDKGWKPVIAHPERYRPWWSNRKIYDELFEMGVIFQVNLLSLAGKYGPREQEMAELLIQQGKIKAIGSDLHRTVQYDDILKATQNPYFSELSSQPLLNRNEI</sequence>
<proteinExistence type="inferred from homology"/>
<keyword evidence="3 5" id="KW-0378">Hydrolase</keyword>
<dbReference type="InterPro" id="IPR016195">
    <property type="entry name" value="Pol/histidinol_Pase-like"/>
</dbReference>
<evidence type="ECO:0000256" key="2">
    <source>
        <dbReference type="ARBA" id="ARBA00013064"/>
    </source>
</evidence>
<comment type="catalytic activity">
    <reaction evidence="4">
        <text>O-phospho-L-tyrosyl-[protein] + H2O = L-tyrosyl-[protein] + phosphate</text>
        <dbReference type="Rhea" id="RHEA:10684"/>
        <dbReference type="Rhea" id="RHEA-COMP:10136"/>
        <dbReference type="Rhea" id="RHEA-COMP:20101"/>
        <dbReference type="ChEBI" id="CHEBI:15377"/>
        <dbReference type="ChEBI" id="CHEBI:43474"/>
        <dbReference type="ChEBI" id="CHEBI:46858"/>
        <dbReference type="ChEBI" id="CHEBI:61978"/>
        <dbReference type="EC" id="3.1.3.48"/>
    </reaction>
</comment>
<evidence type="ECO:0000256" key="1">
    <source>
        <dbReference type="ARBA" id="ARBA00005750"/>
    </source>
</evidence>
<evidence type="ECO:0000313" key="6">
    <source>
        <dbReference type="Proteomes" id="UP000680038"/>
    </source>
</evidence>
<dbReference type="InterPro" id="IPR016667">
    <property type="entry name" value="Caps_polysacc_synth_CpsB/CapC"/>
</dbReference>
<dbReference type="PIRSF" id="PIRSF016557">
    <property type="entry name" value="Caps_synth_CpsB"/>
    <property type="match status" value="1"/>
</dbReference>
<dbReference type="Proteomes" id="UP000680038">
    <property type="component" value="Unassembled WGS sequence"/>
</dbReference>
<protein>
    <recommendedName>
        <fullName evidence="2">protein-tyrosine-phosphatase</fullName>
        <ecNumber evidence="2">3.1.3.48</ecNumber>
    </recommendedName>
</protein>
<evidence type="ECO:0000313" key="5">
    <source>
        <dbReference type="EMBL" id="CAG5007926.1"/>
    </source>
</evidence>
<dbReference type="EMBL" id="CAJRAF010000002">
    <property type="protein sequence ID" value="CAG5007926.1"/>
    <property type="molecule type" value="Genomic_DNA"/>
</dbReference>
<dbReference type="GO" id="GO:0004725">
    <property type="term" value="F:protein tyrosine phosphatase activity"/>
    <property type="evidence" value="ECO:0007669"/>
    <property type="project" value="UniProtKB-EC"/>
</dbReference>
<name>A0A916NMP8_9BACT</name>
<comment type="caution">
    <text evidence="5">The sequence shown here is derived from an EMBL/GenBank/DDBJ whole genome shotgun (WGS) entry which is preliminary data.</text>
</comment>
<accession>A0A916NMP8</accession>
<dbReference type="SUPFAM" id="SSF89550">
    <property type="entry name" value="PHP domain-like"/>
    <property type="match status" value="1"/>
</dbReference>
<dbReference type="EC" id="3.1.3.48" evidence="2"/>
<keyword evidence="6" id="KW-1185">Reference proteome</keyword>
<dbReference type="GO" id="GO:0030145">
    <property type="term" value="F:manganese ion binding"/>
    <property type="evidence" value="ECO:0007669"/>
    <property type="project" value="InterPro"/>
</dbReference>
<dbReference type="Pfam" id="PF19567">
    <property type="entry name" value="CpsB_CapC"/>
    <property type="match status" value="1"/>
</dbReference>
<evidence type="ECO:0000256" key="4">
    <source>
        <dbReference type="ARBA" id="ARBA00051722"/>
    </source>
</evidence>
<organism evidence="5 6">
    <name type="scientific">Dyadobacter helix</name>
    <dbReference type="NCBI Taxonomy" id="2822344"/>
    <lineage>
        <taxon>Bacteria</taxon>
        <taxon>Pseudomonadati</taxon>
        <taxon>Bacteroidota</taxon>
        <taxon>Cytophagia</taxon>
        <taxon>Cytophagales</taxon>
        <taxon>Spirosomataceae</taxon>
        <taxon>Dyadobacter</taxon>
    </lineage>
</organism>
<dbReference type="RefSeq" id="WP_215240558.1">
    <property type="nucleotide sequence ID" value="NZ_CAJRAF010000002.1"/>
</dbReference>
<dbReference type="PANTHER" id="PTHR39181">
    <property type="entry name" value="TYROSINE-PROTEIN PHOSPHATASE YWQE"/>
    <property type="match status" value="1"/>
</dbReference>
<comment type="similarity">
    <text evidence="1">Belongs to the metallo-dependent hydrolases superfamily. CpsB/CapC family.</text>
</comment>
<gene>
    <name evidence="5" type="primary">cpsB</name>
    <name evidence="5" type="ORF">DYBT9275_04156</name>
</gene>